<evidence type="ECO:0000313" key="2">
    <source>
        <dbReference type="EMBL" id="PWA22711.1"/>
    </source>
</evidence>
<name>A0A315VK22_GAMAF</name>
<comment type="caution">
    <text evidence="2">The sequence shown here is derived from an EMBL/GenBank/DDBJ whole genome shotgun (WGS) entry which is preliminary data.</text>
</comment>
<gene>
    <name evidence="2" type="ORF">CCH79_00002004</name>
</gene>
<keyword evidence="1" id="KW-1133">Transmembrane helix</keyword>
<protein>
    <submittedName>
        <fullName evidence="2">Uncharacterized protein</fullName>
    </submittedName>
</protein>
<organism evidence="2 3">
    <name type="scientific">Gambusia affinis</name>
    <name type="common">Western mosquitofish</name>
    <name type="synonym">Heterandria affinis</name>
    <dbReference type="NCBI Taxonomy" id="33528"/>
    <lineage>
        <taxon>Eukaryota</taxon>
        <taxon>Metazoa</taxon>
        <taxon>Chordata</taxon>
        <taxon>Craniata</taxon>
        <taxon>Vertebrata</taxon>
        <taxon>Euteleostomi</taxon>
        <taxon>Actinopterygii</taxon>
        <taxon>Neopterygii</taxon>
        <taxon>Teleostei</taxon>
        <taxon>Neoteleostei</taxon>
        <taxon>Acanthomorphata</taxon>
        <taxon>Ovalentaria</taxon>
        <taxon>Atherinomorphae</taxon>
        <taxon>Cyprinodontiformes</taxon>
        <taxon>Poeciliidae</taxon>
        <taxon>Poeciliinae</taxon>
        <taxon>Gambusia</taxon>
    </lineage>
</organism>
<keyword evidence="1" id="KW-0472">Membrane</keyword>
<dbReference type="EMBL" id="NHOQ01001678">
    <property type="protein sequence ID" value="PWA22711.1"/>
    <property type="molecule type" value="Genomic_DNA"/>
</dbReference>
<accession>A0A315VK22</accession>
<proteinExistence type="predicted"/>
<feature type="non-terminal residue" evidence="2">
    <location>
        <position position="263"/>
    </location>
</feature>
<sequence>FLNKSYLFWWSTAAYFKGVLSLSEGVIEITFPRLHGDGEALLNWSAARKPLSDMADSTVRDHSKARSDIQPAQQRQHHFAMLSGDSPNDITPSFQDHRINSDSTFCSLYFADRNVGYENMRHATALRIIAYIGRAFATATTQTFPLNEIGLNSSNQLAFTGLTCSATSTTRGLLRWRSNIKSLREKNAPKLFHILLKMLLALDFPYKALVIDVLAVFGGVTVFLHLLKFTWKCCRGFRQYILSSICQANLRAYGQWAVRDSLS</sequence>
<keyword evidence="3" id="KW-1185">Reference proteome</keyword>
<dbReference type="AlphaFoldDB" id="A0A315VK22"/>
<keyword evidence="1" id="KW-0812">Transmembrane</keyword>
<evidence type="ECO:0000256" key="1">
    <source>
        <dbReference type="SAM" id="Phobius"/>
    </source>
</evidence>
<reference evidence="2 3" key="1">
    <citation type="journal article" date="2018" name="G3 (Bethesda)">
        <title>A High-Quality Reference Genome for the Invasive Mosquitofish Gambusia affinis Using a Chicago Library.</title>
        <authorList>
            <person name="Hoffberg S.L."/>
            <person name="Troendle N.J."/>
            <person name="Glenn T.C."/>
            <person name="Mahmud O."/>
            <person name="Louha S."/>
            <person name="Chalopin D."/>
            <person name="Bennetzen J.L."/>
            <person name="Mauricio R."/>
        </authorList>
    </citation>
    <scope>NUCLEOTIDE SEQUENCE [LARGE SCALE GENOMIC DNA]</scope>
    <source>
        <strain evidence="2">NE01/NJP1002.9</strain>
        <tissue evidence="2">Muscle</tissue>
    </source>
</reference>
<feature type="non-terminal residue" evidence="2">
    <location>
        <position position="1"/>
    </location>
</feature>
<dbReference type="Proteomes" id="UP000250572">
    <property type="component" value="Unassembled WGS sequence"/>
</dbReference>
<feature type="transmembrane region" description="Helical" evidence="1">
    <location>
        <begin position="204"/>
        <end position="227"/>
    </location>
</feature>
<evidence type="ECO:0000313" key="3">
    <source>
        <dbReference type="Proteomes" id="UP000250572"/>
    </source>
</evidence>